<dbReference type="OrthoDB" id="183980at2"/>
<keyword evidence="1" id="KW-0472">Membrane</keyword>
<keyword evidence="1" id="KW-1133">Transmembrane helix</keyword>
<feature type="transmembrane region" description="Helical" evidence="1">
    <location>
        <begin position="201"/>
        <end position="222"/>
    </location>
</feature>
<evidence type="ECO:0000313" key="3">
    <source>
        <dbReference type="Proteomes" id="UP000190896"/>
    </source>
</evidence>
<gene>
    <name evidence="2" type="ORF">BOW51_04280</name>
</gene>
<evidence type="ECO:0000313" key="2">
    <source>
        <dbReference type="EMBL" id="OOZ37034.1"/>
    </source>
</evidence>
<organism evidence="2 3">
    <name type="scientific">Solemya velesiana gill symbiont</name>
    <dbReference type="NCBI Taxonomy" id="1918948"/>
    <lineage>
        <taxon>Bacteria</taxon>
        <taxon>Pseudomonadati</taxon>
        <taxon>Pseudomonadota</taxon>
        <taxon>Gammaproteobacteria</taxon>
        <taxon>sulfur-oxidizing symbionts</taxon>
    </lineage>
</organism>
<feature type="transmembrane region" description="Helical" evidence="1">
    <location>
        <begin position="36"/>
        <end position="66"/>
    </location>
</feature>
<reference evidence="2 3" key="1">
    <citation type="submission" date="2016-11" db="EMBL/GenBank/DDBJ databases">
        <title>Mixed transmission modes and dynamic genome evolution in an obligate animal-bacterial symbiosis.</title>
        <authorList>
            <person name="Russell S.L."/>
            <person name="Corbett-Detig R.B."/>
            <person name="Cavanaugh C.M."/>
        </authorList>
    </citation>
    <scope>NUCLEOTIDE SEQUENCE [LARGE SCALE GENOMIC DNA]</scope>
    <source>
        <strain evidence="2">Se-Cadez</strain>
    </source>
</reference>
<protein>
    <recommendedName>
        <fullName evidence="4">DUF4129 domain-containing protein</fullName>
    </recommendedName>
</protein>
<evidence type="ECO:0008006" key="4">
    <source>
        <dbReference type="Google" id="ProtNLM"/>
    </source>
</evidence>
<name>A0A1T2KW30_9GAMM</name>
<dbReference type="RefSeq" id="WP_078486283.1">
    <property type="nucleotide sequence ID" value="NZ_MPRJ01000019.1"/>
</dbReference>
<proteinExistence type="predicted"/>
<sequence>MEIGSLQIALRKRGHWEAIDLGFTLARRWFMPLWQLWFMTALPLGLLALLLAGGEVWILLLALWWFKPFYEPPLLFWMSRAVFGEPLTRKDVARQWWRIVRPQLFANLTWRRFSPNRSFNMPVALLEGLRRKARSSRISILGQGQHAATWLTFVGLILETILETSMILVLYFLIPEELRWIDVEMLVFAEGRVGEWLQVPVTLIAMSVIAPFYVAGGFALYLHRRSELEGWDIEINFRRTAERLKQGKQRASGVTALVLVAALASFSVPDFSMAAEVITPEKSKQVVEEVLQDETFGRYEQHGYWKYVGEEDRGDEADTEGLLEWLELLFDIIGGFFKEYAAVGEVVLWGLAVLVVVFLIYKIVGNRDWFLDMLQGDGRGRRSRQVPLELFGLDIRPDTLPKDIAAEASLLVRDGRIRSALSLLYRGALVRLVQDHHLEIPASATEGECLELVRMNRDEDEVEYFTQLTSRWLSMAYAHVTPGRDDVEMLCNRWRMVYGHVQG</sequence>
<dbReference type="AlphaFoldDB" id="A0A1T2KW30"/>
<comment type="caution">
    <text evidence="2">The sequence shown here is derived from an EMBL/GenBank/DDBJ whole genome shotgun (WGS) entry which is preliminary data.</text>
</comment>
<accession>A0A1T2KW30</accession>
<evidence type="ECO:0000256" key="1">
    <source>
        <dbReference type="SAM" id="Phobius"/>
    </source>
</evidence>
<keyword evidence="3" id="KW-1185">Reference proteome</keyword>
<feature type="transmembrane region" description="Helical" evidence="1">
    <location>
        <begin position="346"/>
        <end position="364"/>
    </location>
</feature>
<feature type="transmembrane region" description="Helical" evidence="1">
    <location>
        <begin position="251"/>
        <end position="268"/>
    </location>
</feature>
<dbReference type="Proteomes" id="UP000190896">
    <property type="component" value="Unassembled WGS sequence"/>
</dbReference>
<dbReference type="EMBL" id="MPRJ01000019">
    <property type="protein sequence ID" value="OOZ37034.1"/>
    <property type="molecule type" value="Genomic_DNA"/>
</dbReference>
<keyword evidence="1" id="KW-0812">Transmembrane</keyword>
<feature type="transmembrane region" description="Helical" evidence="1">
    <location>
        <begin position="147"/>
        <end position="174"/>
    </location>
</feature>